<feature type="domain" description="Glycoside hydrolase 123 N-terminal" evidence="2">
    <location>
        <begin position="54"/>
        <end position="190"/>
    </location>
</feature>
<evidence type="ECO:0000313" key="4">
    <source>
        <dbReference type="Proteomes" id="UP000610931"/>
    </source>
</evidence>
<sequence>MKSIYSIMLLCFLISCQQQKEVIVSQTYEEPQDPSPSESQNWDALPNGLQASAVSINKRFVKSVIPDVEENASLSAEAWKGERVSGQLVLWSKDSVTKVSAEISDFKSESGATIPSNAAQLRFVKYVITDEFAGGCGYRKPEDFAASLAADALDTVASYAVKAKETRPLWVTVNVPANAEAGAYKSNITLNVEGQEAKEFEMILKVVDKVLPPASDWKFHLDLWQNPYAVSRFHNVEPWSQAHWDLLRPLMKRLADAGQKVITVSLNKRPWGGQTFDPFDAMIEWKKKTDGSWEYDYTVFDNWVQFMMDLGVKKQISCYSMVPWGNEFYYFDENENKEVKLKAPPGTPEYEALWVPFLKQFKAHIREKGWDGITRIAMDERGPEEMQAMLKLLNQHAPEFGVAFADNHKSYKLYPDELKDMSAAFGHPVDEEDLVKRRTNGYVSTHYVCCSDKFPNTFTFSEPAEGIFIGWYTIAADFDGFLRWAYNSWVENPLQDSRFRAWPAGDTYIVYPDNRSSIRFETLREGIQDAEKIRILREELTAKNDLDTLDYLNEVVGQFNVTEKPQDLEGLLQDAKAVLNKLAVK</sequence>
<comment type="caution">
    <text evidence="3">The sequence shown here is derived from an EMBL/GenBank/DDBJ whole genome shotgun (WGS) entry which is preliminary data.</text>
</comment>
<name>A0A8J7IQ25_9FLAO</name>
<dbReference type="RefSeq" id="WP_199115712.1">
    <property type="nucleotide sequence ID" value="NZ_JAELVQ010000017.1"/>
</dbReference>
<feature type="domain" description="Glycoside hydrolase 123 catalytic" evidence="1">
    <location>
        <begin position="224"/>
        <end position="536"/>
    </location>
</feature>
<accession>A0A8J7IQ25</accession>
<dbReference type="EMBL" id="JAELVQ010000017">
    <property type="protein sequence ID" value="MBJ6368952.1"/>
    <property type="molecule type" value="Genomic_DNA"/>
</dbReference>
<proteinExistence type="predicted"/>
<evidence type="ECO:0000259" key="2">
    <source>
        <dbReference type="Pfam" id="PF22680"/>
    </source>
</evidence>
<dbReference type="Pfam" id="PF22680">
    <property type="entry name" value="Glyco_hydro_123_N_2"/>
    <property type="match status" value="1"/>
</dbReference>
<keyword evidence="4" id="KW-1185">Reference proteome</keyword>
<dbReference type="Proteomes" id="UP000610931">
    <property type="component" value="Unassembled WGS sequence"/>
</dbReference>
<organism evidence="3 4">
    <name type="scientific">Snuella sedimenti</name>
    <dbReference type="NCBI Taxonomy" id="2798802"/>
    <lineage>
        <taxon>Bacteria</taxon>
        <taxon>Pseudomonadati</taxon>
        <taxon>Bacteroidota</taxon>
        <taxon>Flavobacteriia</taxon>
        <taxon>Flavobacteriales</taxon>
        <taxon>Flavobacteriaceae</taxon>
        <taxon>Snuella</taxon>
    </lineage>
</organism>
<evidence type="ECO:0000259" key="1">
    <source>
        <dbReference type="Pfam" id="PF13320"/>
    </source>
</evidence>
<dbReference type="Pfam" id="PF13320">
    <property type="entry name" value="GH123_cat"/>
    <property type="match status" value="1"/>
</dbReference>
<dbReference type="InterPro" id="IPR053850">
    <property type="entry name" value="Glyco_hydro_123_N_2"/>
</dbReference>
<dbReference type="AlphaFoldDB" id="A0A8J7IQ25"/>
<gene>
    <name evidence="3" type="ORF">JF259_12720</name>
</gene>
<protein>
    <submittedName>
        <fullName evidence="3">DUF4091 domain-containing protein</fullName>
    </submittedName>
</protein>
<evidence type="ECO:0000313" key="3">
    <source>
        <dbReference type="EMBL" id="MBJ6368952.1"/>
    </source>
</evidence>
<reference evidence="3" key="1">
    <citation type="submission" date="2020-12" db="EMBL/GenBank/DDBJ databases">
        <title>Snuella sp. nov., isolated from sediment in Incheon.</title>
        <authorList>
            <person name="Kim W."/>
        </authorList>
    </citation>
    <scope>NUCLEOTIDE SEQUENCE</scope>
    <source>
        <strain evidence="3">CAU 1569</strain>
    </source>
</reference>
<dbReference type="InterPro" id="IPR025150">
    <property type="entry name" value="GH123_cat"/>
</dbReference>
<dbReference type="PROSITE" id="PS51257">
    <property type="entry name" value="PROKAR_LIPOPROTEIN"/>
    <property type="match status" value="1"/>
</dbReference>